<accession>A0A212M0W0</accession>
<dbReference type="Gene3D" id="1.20.58.1000">
    <property type="entry name" value="Metal-sensitive repressor, helix protomer"/>
    <property type="match status" value="1"/>
</dbReference>
<organism evidence="1">
    <name type="scientific">uncultured Sporomusa sp</name>
    <dbReference type="NCBI Taxonomy" id="307249"/>
    <lineage>
        <taxon>Bacteria</taxon>
        <taxon>Bacillati</taxon>
        <taxon>Bacillota</taxon>
        <taxon>Negativicutes</taxon>
        <taxon>Selenomonadales</taxon>
        <taxon>Sporomusaceae</taxon>
        <taxon>Sporomusa</taxon>
        <taxon>environmental samples</taxon>
    </lineage>
</organism>
<dbReference type="InterPro" id="IPR038390">
    <property type="entry name" value="Metal_Tscrpt_repr_sf"/>
</dbReference>
<dbReference type="PANTHER" id="PTHR33677:SF3">
    <property type="entry name" value="COPPER-SENSING TRANSCRIPTIONAL REPRESSOR RICR"/>
    <property type="match status" value="1"/>
</dbReference>
<reference evidence="1" key="1">
    <citation type="submission" date="2016-08" db="EMBL/GenBank/DDBJ databases">
        <authorList>
            <person name="Seilhamer J.J."/>
        </authorList>
    </citation>
    <scope>NUCLEOTIDE SEQUENCE</scope>
    <source>
        <strain evidence="1">86</strain>
    </source>
</reference>
<dbReference type="GO" id="GO:0046872">
    <property type="term" value="F:metal ion binding"/>
    <property type="evidence" value="ECO:0007669"/>
    <property type="project" value="InterPro"/>
</dbReference>
<dbReference type="EMBL" id="FMJE01000007">
    <property type="protein sequence ID" value="SCM83279.1"/>
    <property type="molecule type" value="Genomic_DNA"/>
</dbReference>
<sequence length="91" mass="10459">MQNHVHSHQKQVVNRLARIEGHIRGIKEMVLAERECPEVLVQIAAVRKALDNTAKIILKDHLEQCLTHAINEGEQEKFLANLQEALDRYIT</sequence>
<dbReference type="RefSeq" id="WP_288185749.1">
    <property type="nucleotide sequence ID" value="NZ_LT608335.1"/>
</dbReference>
<dbReference type="GO" id="GO:0003677">
    <property type="term" value="F:DNA binding"/>
    <property type="evidence" value="ECO:0007669"/>
    <property type="project" value="InterPro"/>
</dbReference>
<dbReference type="Pfam" id="PF02583">
    <property type="entry name" value="Trns_repr_metal"/>
    <property type="match status" value="1"/>
</dbReference>
<dbReference type="InterPro" id="IPR003735">
    <property type="entry name" value="Metal_Tscrpt_repr"/>
</dbReference>
<evidence type="ECO:0000313" key="1">
    <source>
        <dbReference type="EMBL" id="SCM83279.1"/>
    </source>
</evidence>
<protein>
    <submittedName>
        <fullName evidence="1">Copper-sensing transcriptional repressor CsoR</fullName>
    </submittedName>
</protein>
<dbReference type="GO" id="GO:0045892">
    <property type="term" value="P:negative regulation of DNA-templated transcription"/>
    <property type="evidence" value="ECO:0007669"/>
    <property type="project" value="UniProtKB-ARBA"/>
</dbReference>
<name>A0A212M0W0_9FIRM</name>
<gene>
    <name evidence="1" type="primary">csoR</name>
    <name evidence="1" type="ORF">KL86SPO_70137</name>
</gene>
<dbReference type="AlphaFoldDB" id="A0A212M0W0"/>
<dbReference type="PANTHER" id="PTHR33677">
    <property type="entry name" value="TRANSCRIPTIONAL REPRESSOR FRMR-RELATED"/>
    <property type="match status" value="1"/>
</dbReference>
<proteinExistence type="predicted"/>